<evidence type="ECO:0000256" key="5">
    <source>
        <dbReference type="ARBA" id="ARBA00022679"/>
    </source>
</evidence>
<feature type="domain" description="Pyruvate kinase barrel" evidence="15">
    <location>
        <begin position="18"/>
        <end position="338"/>
    </location>
</feature>
<dbReference type="InterPro" id="IPR015806">
    <property type="entry name" value="Pyrv_Knase_insert_dom_sf"/>
</dbReference>
<sequence>MSFRSHPSLQAGTNNVLRTKVACTIGPASSSKESLGKLVDIGMSIARINMSHCTPENAAEIIRNLREYTDASREHPEVGVWVDINGPKVRTGKLINGTPVHLKKGDDFFFLNDSSAIGDNTKVSTSYSRELLHVGDRIFVDDGTLSFTVVERLEDCIKTVVDNNAVLGENKGINFPDRTIDDLPAISERDRKDIMFAMKQNVDFISISCIRDIEDVEEVRMILGNSNIKMLAKIENKRAMNNFESILMVADGIVIDRGYLGAEVDVDVISIAQKKMVALANTAGKPILIANQMLESMVSSPYPTRSEASDVTNAVMDGVDGLVLSGETAIGEYVMETVATMRKIIYQAELNTNYLEYQMKAMRNVAKPIHINESIASSAVLCGRQVGAAVIMVLTEVGGTARLVAKYRPLIPVIAATTVRKTARQMSANFGLIPYYHHSGPETAIRDTLLYAKDIGLCKTGDIAVITSGQVIGFLEGTTTKMQLVIVP</sequence>
<reference evidence="17 18" key="1">
    <citation type="submission" date="2021-02" db="EMBL/GenBank/DDBJ databases">
        <title>Variation within the Batrachochytrium salamandrivorans European outbreak.</title>
        <authorList>
            <person name="Kelly M."/>
            <person name="Pasmans F."/>
            <person name="Shea T.P."/>
            <person name="Munoz J.F."/>
            <person name="Carranza S."/>
            <person name="Cuomo C.A."/>
            <person name="Martel A."/>
        </authorList>
    </citation>
    <scope>NUCLEOTIDE SEQUENCE [LARGE SCALE GENOMIC DNA]</scope>
    <source>
        <strain evidence="17 18">AMFP18/2</strain>
    </source>
</reference>
<accession>A0ABQ8FFC1</accession>
<organism evidence="17 18">
    <name type="scientific">Batrachochytrium salamandrivorans</name>
    <dbReference type="NCBI Taxonomy" id="1357716"/>
    <lineage>
        <taxon>Eukaryota</taxon>
        <taxon>Fungi</taxon>
        <taxon>Fungi incertae sedis</taxon>
        <taxon>Chytridiomycota</taxon>
        <taxon>Chytridiomycota incertae sedis</taxon>
        <taxon>Chytridiomycetes</taxon>
        <taxon>Rhizophydiales</taxon>
        <taxon>Rhizophydiales incertae sedis</taxon>
        <taxon>Batrachochytrium</taxon>
    </lineage>
</organism>
<evidence type="ECO:0000256" key="9">
    <source>
        <dbReference type="ARBA" id="ARBA00022840"/>
    </source>
</evidence>
<evidence type="ECO:0000259" key="15">
    <source>
        <dbReference type="Pfam" id="PF00224"/>
    </source>
</evidence>
<comment type="similarity">
    <text evidence="3 14">Belongs to the pyruvate kinase family.</text>
</comment>
<dbReference type="InterPro" id="IPR036918">
    <property type="entry name" value="Pyrv_Knase_C_sf"/>
</dbReference>
<dbReference type="SUPFAM" id="SSF50800">
    <property type="entry name" value="PK beta-barrel domain-like"/>
    <property type="match status" value="1"/>
</dbReference>
<keyword evidence="6" id="KW-0479">Metal-binding</keyword>
<dbReference type="SUPFAM" id="SSF51621">
    <property type="entry name" value="Phosphoenolpyruvate/pyruvate domain"/>
    <property type="match status" value="1"/>
</dbReference>
<proteinExistence type="inferred from homology"/>
<dbReference type="Gene3D" id="3.20.20.60">
    <property type="entry name" value="Phosphoenolpyruvate-binding domains"/>
    <property type="match status" value="1"/>
</dbReference>
<keyword evidence="8 14" id="KW-0418">Kinase</keyword>
<keyword evidence="10 14" id="KW-0460">Magnesium</keyword>
<evidence type="ECO:0000256" key="6">
    <source>
        <dbReference type="ARBA" id="ARBA00022723"/>
    </source>
</evidence>
<dbReference type="InterPro" id="IPR015813">
    <property type="entry name" value="Pyrv/PenolPyrv_kinase-like_dom"/>
</dbReference>
<dbReference type="InterPro" id="IPR001697">
    <property type="entry name" value="Pyr_Knase"/>
</dbReference>
<evidence type="ECO:0000256" key="3">
    <source>
        <dbReference type="ARBA" id="ARBA00008663"/>
    </source>
</evidence>
<dbReference type="Pfam" id="PF00224">
    <property type="entry name" value="PK"/>
    <property type="match status" value="1"/>
</dbReference>
<dbReference type="Gene3D" id="3.40.1380.20">
    <property type="entry name" value="Pyruvate kinase, C-terminal domain"/>
    <property type="match status" value="1"/>
</dbReference>
<evidence type="ECO:0000256" key="7">
    <source>
        <dbReference type="ARBA" id="ARBA00022741"/>
    </source>
</evidence>
<gene>
    <name evidence="17" type="ORF">BASA50_005595</name>
</gene>
<evidence type="ECO:0000256" key="2">
    <source>
        <dbReference type="ARBA" id="ARBA00004997"/>
    </source>
</evidence>
<comment type="pathway">
    <text evidence="2 14">Carbohydrate degradation; glycolysis; pyruvate from D-glyceraldehyde 3-phosphate: step 5/5.</text>
</comment>
<dbReference type="EMBL" id="JAFCIX010000274">
    <property type="protein sequence ID" value="KAH6595759.1"/>
    <property type="molecule type" value="Genomic_DNA"/>
</dbReference>
<evidence type="ECO:0000256" key="8">
    <source>
        <dbReference type="ARBA" id="ARBA00022777"/>
    </source>
</evidence>
<dbReference type="InterPro" id="IPR011037">
    <property type="entry name" value="Pyrv_Knase-like_insert_dom_sf"/>
</dbReference>
<name>A0ABQ8FFC1_9FUNG</name>
<dbReference type="InterPro" id="IPR040442">
    <property type="entry name" value="Pyrv_kinase-like_dom_sf"/>
</dbReference>
<keyword evidence="5 14" id="KW-0808">Transferase</keyword>
<evidence type="ECO:0000313" key="18">
    <source>
        <dbReference type="Proteomes" id="UP001648503"/>
    </source>
</evidence>
<keyword evidence="7" id="KW-0547">Nucleotide-binding</keyword>
<evidence type="ECO:0000256" key="11">
    <source>
        <dbReference type="ARBA" id="ARBA00023152"/>
    </source>
</evidence>
<dbReference type="InterPro" id="IPR015795">
    <property type="entry name" value="Pyrv_Knase_C"/>
</dbReference>
<dbReference type="NCBIfam" id="TIGR01064">
    <property type="entry name" value="pyruv_kin"/>
    <property type="match status" value="1"/>
</dbReference>
<dbReference type="Pfam" id="PF02887">
    <property type="entry name" value="PK_C"/>
    <property type="match status" value="1"/>
</dbReference>
<evidence type="ECO:0000256" key="14">
    <source>
        <dbReference type="RuleBase" id="RU000504"/>
    </source>
</evidence>
<keyword evidence="18" id="KW-1185">Reference proteome</keyword>
<dbReference type="SUPFAM" id="SSF52935">
    <property type="entry name" value="PK C-terminal domain-like"/>
    <property type="match status" value="1"/>
</dbReference>
<comment type="caution">
    <text evidence="17">The sequence shown here is derived from an EMBL/GenBank/DDBJ whole genome shotgun (WGS) entry which is preliminary data.</text>
</comment>
<keyword evidence="12" id="KW-0670">Pyruvate</keyword>
<dbReference type="Proteomes" id="UP001648503">
    <property type="component" value="Unassembled WGS sequence"/>
</dbReference>
<evidence type="ECO:0000313" key="17">
    <source>
        <dbReference type="EMBL" id="KAH6595759.1"/>
    </source>
</evidence>
<comment type="cofactor">
    <cofactor evidence="1">
        <name>K(+)</name>
        <dbReference type="ChEBI" id="CHEBI:29103"/>
    </cofactor>
</comment>
<evidence type="ECO:0000256" key="13">
    <source>
        <dbReference type="ARBA" id="ARBA00048152"/>
    </source>
</evidence>
<dbReference type="PANTHER" id="PTHR11817">
    <property type="entry name" value="PYRUVATE KINASE"/>
    <property type="match status" value="1"/>
</dbReference>
<evidence type="ECO:0000256" key="10">
    <source>
        <dbReference type="ARBA" id="ARBA00022842"/>
    </source>
</evidence>
<dbReference type="EC" id="2.7.1.40" evidence="4 14"/>
<keyword evidence="9" id="KW-0067">ATP-binding</keyword>
<evidence type="ECO:0000256" key="1">
    <source>
        <dbReference type="ARBA" id="ARBA00001958"/>
    </source>
</evidence>
<dbReference type="Gene3D" id="2.40.33.10">
    <property type="entry name" value="PK beta-barrel domain-like"/>
    <property type="match status" value="1"/>
</dbReference>
<feature type="domain" description="Pyruvate kinase C-terminal" evidence="16">
    <location>
        <begin position="373"/>
        <end position="474"/>
    </location>
</feature>
<evidence type="ECO:0000259" key="16">
    <source>
        <dbReference type="Pfam" id="PF02887"/>
    </source>
</evidence>
<comment type="catalytic activity">
    <reaction evidence="13 14">
        <text>pyruvate + ATP = phosphoenolpyruvate + ADP + H(+)</text>
        <dbReference type="Rhea" id="RHEA:18157"/>
        <dbReference type="ChEBI" id="CHEBI:15361"/>
        <dbReference type="ChEBI" id="CHEBI:15378"/>
        <dbReference type="ChEBI" id="CHEBI:30616"/>
        <dbReference type="ChEBI" id="CHEBI:58702"/>
        <dbReference type="ChEBI" id="CHEBI:456216"/>
        <dbReference type="EC" id="2.7.1.40"/>
    </reaction>
</comment>
<dbReference type="InterPro" id="IPR015793">
    <property type="entry name" value="Pyrv_Knase_brl"/>
</dbReference>
<evidence type="ECO:0000256" key="4">
    <source>
        <dbReference type="ARBA" id="ARBA00012142"/>
    </source>
</evidence>
<evidence type="ECO:0000256" key="12">
    <source>
        <dbReference type="ARBA" id="ARBA00023317"/>
    </source>
</evidence>
<keyword evidence="11 14" id="KW-0324">Glycolysis</keyword>
<dbReference type="PRINTS" id="PR01050">
    <property type="entry name" value="PYRUVTKNASE"/>
</dbReference>
<protein>
    <recommendedName>
        <fullName evidence="4 14">Pyruvate kinase</fullName>
        <ecNumber evidence="4 14">2.7.1.40</ecNumber>
    </recommendedName>
</protein>